<dbReference type="OrthoDB" id="4462506at2"/>
<dbReference type="Proteomes" id="UP000292235">
    <property type="component" value="Chromosome"/>
</dbReference>
<organism evidence="1 2">
    <name type="scientific">Streptomonospora litoralis</name>
    <dbReference type="NCBI Taxonomy" id="2498135"/>
    <lineage>
        <taxon>Bacteria</taxon>
        <taxon>Bacillati</taxon>
        <taxon>Actinomycetota</taxon>
        <taxon>Actinomycetes</taxon>
        <taxon>Streptosporangiales</taxon>
        <taxon>Nocardiopsidaceae</taxon>
        <taxon>Streptomonospora</taxon>
    </lineage>
</organism>
<dbReference type="KEGG" id="strr:EKD16_03720"/>
<accession>A0A4P6Q1G9</accession>
<dbReference type="EMBL" id="CP036455">
    <property type="protein sequence ID" value="QBI52554.1"/>
    <property type="molecule type" value="Genomic_DNA"/>
</dbReference>
<gene>
    <name evidence="1" type="ORF">EKD16_03720</name>
</gene>
<evidence type="ECO:0008006" key="3">
    <source>
        <dbReference type="Google" id="ProtNLM"/>
    </source>
</evidence>
<dbReference type="InterPro" id="IPR024486">
    <property type="entry name" value="DUF2617"/>
</dbReference>
<proteinExistence type="predicted"/>
<keyword evidence="2" id="KW-1185">Reference proteome</keyword>
<reference evidence="1 2" key="1">
    <citation type="submission" date="2019-02" db="EMBL/GenBank/DDBJ databases">
        <authorList>
            <person name="Khodamoradi S."/>
            <person name="Hahnke R.L."/>
            <person name="Kaempfer P."/>
            <person name="Schumann P."/>
            <person name="Rohde M."/>
            <person name="Steinert M."/>
            <person name="Luzhetskyy A."/>
            <person name="Wink J."/>
            <person name="Ruckert C."/>
        </authorList>
    </citation>
    <scope>NUCLEOTIDE SEQUENCE [LARGE SCALE GENOMIC DNA]</scope>
    <source>
        <strain evidence="1 2">M2</strain>
    </source>
</reference>
<dbReference type="Pfam" id="PF10936">
    <property type="entry name" value="DUF2617"/>
    <property type="match status" value="1"/>
</dbReference>
<dbReference type="RefSeq" id="WP_131097091.1">
    <property type="nucleotide sequence ID" value="NZ_CP036455.1"/>
</dbReference>
<protein>
    <recommendedName>
        <fullName evidence="3">DUF2617 domain-containing protein</fullName>
    </recommendedName>
</protein>
<evidence type="ECO:0000313" key="2">
    <source>
        <dbReference type="Proteomes" id="UP000292235"/>
    </source>
</evidence>
<sequence>MATALSAPFVDTGAADLTWTLDAPELPALLTRACRIAGYRLELRVLGASHQVVLAEGGTQQTGPLLTETVACLPESRGELPDRARPAVAGLASYTFTSSVATPESAAFAERVDRVRAAVERDARGVVAAFPGDPRAITALLPEPAGRGGVRWRTWHAYPQKNELVTTTTTCERPIGHHHPGKDE</sequence>
<dbReference type="AlphaFoldDB" id="A0A4P6Q1G9"/>
<evidence type="ECO:0000313" key="1">
    <source>
        <dbReference type="EMBL" id="QBI52554.1"/>
    </source>
</evidence>
<name>A0A4P6Q1G9_9ACTN</name>